<dbReference type="GO" id="GO:0008289">
    <property type="term" value="F:lipid binding"/>
    <property type="evidence" value="ECO:0007669"/>
    <property type="project" value="UniProtKB-KW"/>
</dbReference>
<reference evidence="1" key="1">
    <citation type="submission" date="2018-11" db="EMBL/GenBank/DDBJ databases">
        <authorList>
            <person name="Alioto T."/>
            <person name="Alioto T."/>
        </authorList>
    </citation>
    <scope>NUCLEOTIDE SEQUENCE</scope>
</reference>
<sequence>MTHSAGQFFQDMFVVRIIPAIENPGMAKFDGTLDSVPQYQYSIMGVQYDNYHLLYGCEDDKGRQDSLSWLLAIKPSSVVSWRSSK</sequence>
<dbReference type="Gene3D" id="2.40.128.20">
    <property type="match status" value="1"/>
</dbReference>
<dbReference type="InterPro" id="IPR012674">
    <property type="entry name" value="Calycin"/>
</dbReference>
<accession>A0A8B6EWU1</accession>
<dbReference type="OrthoDB" id="565904at2759"/>
<proteinExistence type="predicted"/>
<protein>
    <submittedName>
        <fullName evidence="1">Uncharacterized protein</fullName>
    </submittedName>
</protein>
<dbReference type="EMBL" id="UYJE01005778">
    <property type="protein sequence ID" value="VDI40291.1"/>
    <property type="molecule type" value="Genomic_DNA"/>
</dbReference>
<dbReference type="SUPFAM" id="SSF50814">
    <property type="entry name" value="Lipocalins"/>
    <property type="match status" value="1"/>
</dbReference>
<comment type="caution">
    <text evidence="1">The sequence shown here is derived from an EMBL/GenBank/DDBJ whole genome shotgun (WGS) entry which is preliminary data.</text>
</comment>
<name>A0A8B6EWU1_MYTGA</name>
<dbReference type="Proteomes" id="UP000596742">
    <property type="component" value="Unassembled WGS sequence"/>
</dbReference>
<evidence type="ECO:0000313" key="2">
    <source>
        <dbReference type="Proteomes" id="UP000596742"/>
    </source>
</evidence>
<gene>
    <name evidence="1" type="ORF">MGAL_10B057268</name>
</gene>
<organism evidence="1 2">
    <name type="scientific">Mytilus galloprovincialis</name>
    <name type="common">Mediterranean mussel</name>
    <dbReference type="NCBI Taxonomy" id="29158"/>
    <lineage>
        <taxon>Eukaryota</taxon>
        <taxon>Metazoa</taxon>
        <taxon>Spiralia</taxon>
        <taxon>Lophotrochozoa</taxon>
        <taxon>Mollusca</taxon>
        <taxon>Bivalvia</taxon>
        <taxon>Autobranchia</taxon>
        <taxon>Pteriomorphia</taxon>
        <taxon>Mytilida</taxon>
        <taxon>Mytiloidea</taxon>
        <taxon>Mytilidae</taxon>
        <taxon>Mytilinae</taxon>
        <taxon>Mytilus</taxon>
    </lineage>
</organism>
<keyword evidence="2" id="KW-1185">Reference proteome</keyword>
<dbReference type="AlphaFoldDB" id="A0A8B6EWU1"/>
<evidence type="ECO:0000313" key="1">
    <source>
        <dbReference type="EMBL" id="VDI40291.1"/>
    </source>
</evidence>